<feature type="non-terminal residue" evidence="2">
    <location>
        <position position="1"/>
    </location>
</feature>
<gene>
    <name evidence="2" type="ORF">PCOR1329_LOCUS18511</name>
</gene>
<accession>A0ABN9R863</accession>
<keyword evidence="3" id="KW-1185">Reference proteome</keyword>
<comment type="caution">
    <text evidence="2">The sequence shown here is derived from an EMBL/GenBank/DDBJ whole genome shotgun (WGS) entry which is preliminary data.</text>
</comment>
<evidence type="ECO:0000313" key="2">
    <source>
        <dbReference type="EMBL" id="CAK0815084.1"/>
    </source>
</evidence>
<name>A0ABN9R863_9DINO</name>
<proteinExistence type="predicted"/>
<sequence length="85" mass="9975">HKPSELQGHRTQYLSKERSPSCASLRQKNGPRIYCTLKSKKDLLRTPPLLNRSTKKRNLLLKCLFLHLSAGRRLRSIRRKVDKPR</sequence>
<organism evidence="2 3">
    <name type="scientific">Prorocentrum cordatum</name>
    <dbReference type="NCBI Taxonomy" id="2364126"/>
    <lineage>
        <taxon>Eukaryota</taxon>
        <taxon>Sar</taxon>
        <taxon>Alveolata</taxon>
        <taxon>Dinophyceae</taxon>
        <taxon>Prorocentrales</taxon>
        <taxon>Prorocentraceae</taxon>
        <taxon>Prorocentrum</taxon>
    </lineage>
</organism>
<dbReference type="Proteomes" id="UP001189429">
    <property type="component" value="Unassembled WGS sequence"/>
</dbReference>
<dbReference type="EMBL" id="CAUYUJ010005821">
    <property type="protein sequence ID" value="CAK0815084.1"/>
    <property type="molecule type" value="Genomic_DNA"/>
</dbReference>
<reference evidence="2" key="1">
    <citation type="submission" date="2023-10" db="EMBL/GenBank/DDBJ databases">
        <authorList>
            <person name="Chen Y."/>
            <person name="Shah S."/>
            <person name="Dougan E. K."/>
            <person name="Thang M."/>
            <person name="Chan C."/>
        </authorList>
    </citation>
    <scope>NUCLEOTIDE SEQUENCE [LARGE SCALE GENOMIC DNA]</scope>
</reference>
<evidence type="ECO:0000256" key="1">
    <source>
        <dbReference type="SAM" id="MobiDB-lite"/>
    </source>
</evidence>
<protein>
    <submittedName>
        <fullName evidence="2">Uncharacterized protein</fullName>
    </submittedName>
</protein>
<feature type="region of interest" description="Disordered" evidence="1">
    <location>
        <begin position="1"/>
        <end position="26"/>
    </location>
</feature>
<evidence type="ECO:0000313" key="3">
    <source>
        <dbReference type="Proteomes" id="UP001189429"/>
    </source>
</evidence>